<evidence type="ECO:0008006" key="4">
    <source>
        <dbReference type="Google" id="ProtNLM"/>
    </source>
</evidence>
<protein>
    <recommendedName>
        <fullName evidence="4">DUF83 domain-containing protein</fullName>
    </recommendedName>
</protein>
<keyword evidence="3" id="KW-1185">Reference proteome</keyword>
<dbReference type="RefSeq" id="WP_089779733.1">
    <property type="nucleotide sequence ID" value="NZ_CABLRR010000002.1"/>
</dbReference>
<proteinExistence type="predicted"/>
<dbReference type="AlphaFoldDB" id="A0A0D6JUB0"/>
<evidence type="ECO:0000313" key="3">
    <source>
        <dbReference type="Proteomes" id="UP000198902"/>
    </source>
</evidence>
<feature type="compositionally biased region" description="Acidic residues" evidence="1">
    <location>
        <begin position="113"/>
        <end position="127"/>
    </location>
</feature>
<gene>
    <name evidence="2" type="ORF">BN996_02731</name>
</gene>
<dbReference type="OrthoDB" id="26676at2157"/>
<accession>A0A0D6JUB0</accession>
<evidence type="ECO:0000256" key="1">
    <source>
        <dbReference type="SAM" id="MobiDB-lite"/>
    </source>
</evidence>
<sequence>MSSLVAASDLARAAYCPRQLYYARRDGDRAPPPAVREVRALAFEYPALLDANDDELAARPISVSPSAYRENLVRLRERDDWDALTDPVARDELLAGKDCRGVAHKLVRCPGGDDGEGEGEGDDDDDQPPIPSLVSPGEPPERGVWEPQRVRAVALAKALAWEREASIPRALVEYPAVGVVRTVRLTTGNKAAYRRTLRVARDLDFVPSRLRDSAKCESCAYRERCGVKTWSLSSLLGR</sequence>
<dbReference type="EMBL" id="CSTE01000002">
    <property type="protein sequence ID" value="CQR51393.1"/>
    <property type="molecule type" value="Genomic_DNA"/>
</dbReference>
<dbReference type="Proteomes" id="UP000198902">
    <property type="component" value="Unassembled WGS sequence"/>
</dbReference>
<feature type="region of interest" description="Disordered" evidence="1">
    <location>
        <begin position="108"/>
        <end position="144"/>
    </location>
</feature>
<evidence type="ECO:0000313" key="2">
    <source>
        <dbReference type="EMBL" id="CQR51393.1"/>
    </source>
</evidence>
<reference evidence="3" key="1">
    <citation type="submission" date="2015-03" db="EMBL/GenBank/DDBJ databases">
        <authorList>
            <person name="Urmite Genomes"/>
        </authorList>
    </citation>
    <scope>NUCLEOTIDE SEQUENCE [LARGE SCALE GENOMIC DNA]</scope>
    <source>
        <strain evidence="3">Arc-Hr</strain>
    </source>
</reference>
<name>A0A0D6JUB0_9EURY</name>
<organism evidence="2 3">
    <name type="scientific">Haloferax massiliensis</name>
    <dbReference type="NCBI Taxonomy" id="1476858"/>
    <lineage>
        <taxon>Archaea</taxon>
        <taxon>Methanobacteriati</taxon>
        <taxon>Methanobacteriota</taxon>
        <taxon>Stenosarchaea group</taxon>
        <taxon>Halobacteria</taxon>
        <taxon>Halobacteriales</taxon>
        <taxon>Haloferacaceae</taxon>
        <taxon>Haloferax</taxon>
    </lineage>
</organism>